<dbReference type="OrthoDB" id="9794225at2"/>
<dbReference type="PANTHER" id="PTHR10846:SF8">
    <property type="entry name" value="INNER MEMBRANE PROTEIN YRBG"/>
    <property type="match status" value="1"/>
</dbReference>
<dbReference type="GO" id="GO:0006874">
    <property type="term" value="P:intracellular calcium ion homeostasis"/>
    <property type="evidence" value="ECO:0007669"/>
    <property type="project" value="TreeGrafter"/>
</dbReference>
<dbReference type="GO" id="GO:0005886">
    <property type="term" value="C:plasma membrane"/>
    <property type="evidence" value="ECO:0007669"/>
    <property type="project" value="TreeGrafter"/>
</dbReference>
<proteinExistence type="predicted"/>
<dbReference type="InterPro" id="IPR044880">
    <property type="entry name" value="NCX_ion-bd_dom_sf"/>
</dbReference>
<keyword evidence="9" id="KW-1185">Reference proteome</keyword>
<reference evidence="7" key="2">
    <citation type="submission" date="2022-03" db="EMBL/GenBank/DDBJ databases">
        <title>First case of bacteraemia caused by Dielma fastidiosa in a patient hospitalised with diverticulitis.</title>
        <authorList>
            <person name="Forman-Ankjaer B."/>
            <person name="Hvid-Jensen F."/>
            <person name="Kobel C.M."/>
            <person name="Greve T."/>
        </authorList>
    </citation>
    <scope>NUCLEOTIDE SEQUENCE</scope>
    <source>
        <strain evidence="7">AUH_DF_2021</strain>
    </source>
</reference>
<dbReference type="GO" id="GO:0005262">
    <property type="term" value="F:calcium channel activity"/>
    <property type="evidence" value="ECO:0007669"/>
    <property type="project" value="TreeGrafter"/>
</dbReference>
<keyword evidence="2 5" id="KW-0812">Transmembrane</keyword>
<protein>
    <submittedName>
        <fullName evidence="7">Calcium/sodium antiporter</fullName>
    </submittedName>
    <submittedName>
        <fullName evidence="8">Cation:H+ antiporter</fullName>
    </submittedName>
</protein>
<keyword evidence="3 5" id="KW-1133">Transmembrane helix</keyword>
<gene>
    <name evidence="8" type="ORF">DES51_110108</name>
    <name evidence="7" type="ORF">MQE39_06855</name>
</gene>
<name>A0A318KLK2_9FIRM</name>
<dbReference type="EMBL" id="QJKH01000010">
    <property type="protein sequence ID" value="PXX77558.1"/>
    <property type="molecule type" value="Genomic_DNA"/>
</dbReference>
<dbReference type="GO" id="GO:0008273">
    <property type="term" value="F:calcium, potassium:sodium antiporter activity"/>
    <property type="evidence" value="ECO:0007669"/>
    <property type="project" value="TreeGrafter"/>
</dbReference>
<comment type="subcellular location">
    <subcellularLocation>
        <location evidence="1">Membrane</location>
        <topology evidence="1">Multi-pass membrane protein</topology>
    </subcellularLocation>
</comment>
<evidence type="ECO:0000313" key="7">
    <source>
        <dbReference type="EMBL" id="MDY5167834.1"/>
    </source>
</evidence>
<feature type="transmembrane region" description="Helical" evidence="5">
    <location>
        <begin position="201"/>
        <end position="223"/>
    </location>
</feature>
<sequence length="309" mass="32705">MLDFLLLIVGFAFLVKGADFFVDGASSIADHLKVPAIVIGLTIVAFGTSAPEAAVSITAGISGSNAIAVGNVVGSNIFNLLIVLGASAALKTVKVQKRIIDFDLPVMIVGGLLLCLFCYTGNVVSRIEGAILFVLILAYVGYTVITSLKSRHSIEVNEPKFNVPMSVAVSIIGLALIIFGGQWVVDSATSIARSFGLSETLIGLTIISVGTSLPELVTSVVAARKGQSDIALGNVIGSNIFNILFIIGLSSMVNPIEIAPVIFTDLIFMMVIFIQTLVISMKQKCFNKKAGITMLVLFAIYLTYIIIRN</sequence>
<feature type="domain" description="Sodium/calcium exchanger membrane region" evidence="6">
    <location>
        <begin position="4"/>
        <end position="142"/>
    </location>
</feature>
<feature type="transmembrane region" description="Helical" evidence="5">
    <location>
        <begin position="230"/>
        <end position="252"/>
    </location>
</feature>
<evidence type="ECO:0000313" key="8">
    <source>
        <dbReference type="EMBL" id="PXX77558.1"/>
    </source>
</evidence>
<feature type="transmembrane region" description="Helical" evidence="5">
    <location>
        <begin position="102"/>
        <end position="124"/>
    </location>
</feature>
<feature type="transmembrane region" description="Helical" evidence="5">
    <location>
        <begin position="161"/>
        <end position="181"/>
    </location>
</feature>
<accession>A0A318KLK2</accession>
<dbReference type="STRING" id="1034346.GCA_000313565_01386"/>
<organism evidence="8 9">
    <name type="scientific">Dielma fastidiosa</name>
    <dbReference type="NCBI Taxonomy" id="1034346"/>
    <lineage>
        <taxon>Bacteria</taxon>
        <taxon>Bacillati</taxon>
        <taxon>Bacillota</taxon>
        <taxon>Erysipelotrichia</taxon>
        <taxon>Erysipelotrichales</taxon>
        <taxon>Erysipelotrichaceae</taxon>
        <taxon>Dielma</taxon>
    </lineage>
</organism>
<dbReference type="Proteomes" id="UP001276902">
    <property type="component" value="Unassembled WGS sequence"/>
</dbReference>
<dbReference type="Gene3D" id="1.20.1420.30">
    <property type="entry name" value="NCX, central ion-binding region"/>
    <property type="match status" value="1"/>
</dbReference>
<evidence type="ECO:0000256" key="3">
    <source>
        <dbReference type="ARBA" id="ARBA00022989"/>
    </source>
</evidence>
<keyword evidence="4 5" id="KW-0472">Membrane</keyword>
<comment type="caution">
    <text evidence="8">The sequence shown here is derived from an EMBL/GenBank/DDBJ whole genome shotgun (WGS) entry which is preliminary data.</text>
</comment>
<dbReference type="PANTHER" id="PTHR10846">
    <property type="entry name" value="SODIUM/POTASSIUM/CALCIUM EXCHANGER"/>
    <property type="match status" value="1"/>
</dbReference>
<feature type="transmembrane region" description="Helical" evidence="5">
    <location>
        <begin position="290"/>
        <end position="307"/>
    </location>
</feature>
<dbReference type="EMBL" id="JALDAW010000011">
    <property type="protein sequence ID" value="MDY5167834.1"/>
    <property type="molecule type" value="Genomic_DNA"/>
</dbReference>
<evidence type="ECO:0000256" key="2">
    <source>
        <dbReference type="ARBA" id="ARBA00022692"/>
    </source>
</evidence>
<dbReference type="AlphaFoldDB" id="A0A318KLK2"/>
<reference evidence="8 9" key="1">
    <citation type="submission" date="2018-05" db="EMBL/GenBank/DDBJ databases">
        <title>Genomic Encyclopedia of Type Strains, Phase IV (KMG-IV): sequencing the most valuable type-strain genomes for metagenomic binning, comparative biology and taxonomic classification.</title>
        <authorList>
            <person name="Goeker M."/>
        </authorList>
    </citation>
    <scope>NUCLEOTIDE SEQUENCE [LARGE SCALE GENOMIC DNA]</scope>
    <source>
        <strain evidence="8 9">JC118</strain>
    </source>
</reference>
<evidence type="ECO:0000256" key="4">
    <source>
        <dbReference type="ARBA" id="ARBA00023136"/>
    </source>
</evidence>
<dbReference type="RefSeq" id="WP_022937693.1">
    <property type="nucleotide sequence ID" value="NZ_BAABZA010000001.1"/>
</dbReference>
<evidence type="ECO:0000313" key="9">
    <source>
        <dbReference type="Proteomes" id="UP000247612"/>
    </source>
</evidence>
<dbReference type="NCBIfam" id="TIGR00367">
    <property type="entry name" value="calcium/sodium antiporter"/>
    <property type="match status" value="1"/>
</dbReference>
<dbReference type="InterPro" id="IPR004481">
    <property type="entry name" value="K/Na/Ca-exchanger"/>
</dbReference>
<evidence type="ECO:0000256" key="1">
    <source>
        <dbReference type="ARBA" id="ARBA00004141"/>
    </source>
</evidence>
<evidence type="ECO:0000256" key="5">
    <source>
        <dbReference type="SAM" id="Phobius"/>
    </source>
</evidence>
<evidence type="ECO:0000259" key="6">
    <source>
        <dbReference type="Pfam" id="PF01699"/>
    </source>
</evidence>
<feature type="transmembrane region" description="Helical" evidence="5">
    <location>
        <begin position="258"/>
        <end position="278"/>
    </location>
</feature>
<dbReference type="InterPro" id="IPR004837">
    <property type="entry name" value="NaCa_Exmemb"/>
</dbReference>
<dbReference type="Proteomes" id="UP000247612">
    <property type="component" value="Unassembled WGS sequence"/>
</dbReference>
<feature type="domain" description="Sodium/calcium exchanger membrane region" evidence="6">
    <location>
        <begin position="166"/>
        <end position="306"/>
    </location>
</feature>
<dbReference type="Pfam" id="PF01699">
    <property type="entry name" value="Na_Ca_ex"/>
    <property type="match status" value="2"/>
</dbReference>
<feature type="transmembrane region" description="Helical" evidence="5">
    <location>
        <begin position="130"/>
        <end position="149"/>
    </location>
</feature>
<feature type="transmembrane region" description="Helical" evidence="5">
    <location>
        <begin position="66"/>
        <end position="90"/>
    </location>
</feature>